<protein>
    <recommendedName>
        <fullName evidence="1">Fucosyltransferase</fullName>
        <ecNumber evidence="1">2.4.1.-</ecNumber>
    </recommendedName>
</protein>
<evidence type="ECO:0000256" key="1">
    <source>
        <dbReference type="RuleBase" id="RU003832"/>
    </source>
</evidence>
<feature type="compositionally biased region" description="Polar residues" evidence="2">
    <location>
        <begin position="1006"/>
        <end position="1017"/>
    </location>
</feature>
<dbReference type="Proteomes" id="UP000570595">
    <property type="component" value="Unassembled WGS sequence"/>
</dbReference>
<feature type="region of interest" description="Disordered" evidence="2">
    <location>
        <begin position="64"/>
        <end position="92"/>
    </location>
</feature>
<dbReference type="GO" id="GO:0032580">
    <property type="term" value="C:Golgi cisterna membrane"/>
    <property type="evidence" value="ECO:0007669"/>
    <property type="project" value="UniProtKB-SubCell"/>
</dbReference>
<name>A0A7J6M0H5_PEROL</name>
<evidence type="ECO:0000313" key="4">
    <source>
        <dbReference type="EMBL" id="KAF4664995.1"/>
    </source>
</evidence>
<dbReference type="InterPro" id="IPR004274">
    <property type="entry name" value="FCP1_dom"/>
</dbReference>
<dbReference type="Gene3D" id="3.40.50.11660">
    <property type="entry name" value="Glycosyl transferase family 10, C-terminal domain"/>
    <property type="match status" value="1"/>
</dbReference>
<dbReference type="Pfam" id="PF03031">
    <property type="entry name" value="NIF"/>
    <property type="match status" value="1"/>
</dbReference>
<comment type="similarity">
    <text evidence="1">Belongs to the glycosyltransferase 10 family.</text>
</comment>
<dbReference type="InterPro" id="IPR023214">
    <property type="entry name" value="HAD_sf"/>
</dbReference>
<dbReference type="AlphaFoldDB" id="A0A7J6M0H5"/>
<keyword evidence="1" id="KW-0328">Glycosyltransferase</keyword>
<accession>A0A7J6M0H5</accession>
<dbReference type="Pfam" id="PF00852">
    <property type="entry name" value="Glyco_transf_10"/>
    <property type="match status" value="1"/>
</dbReference>
<dbReference type="SUPFAM" id="SSF53756">
    <property type="entry name" value="UDP-Glycosyltransferase/glycogen phosphorylase"/>
    <property type="match status" value="1"/>
</dbReference>
<evidence type="ECO:0000259" key="3">
    <source>
        <dbReference type="PROSITE" id="PS50969"/>
    </source>
</evidence>
<dbReference type="PANTHER" id="PTHR12210">
    <property type="entry name" value="DULLARD PROTEIN PHOSPHATASE"/>
    <property type="match status" value="1"/>
</dbReference>
<comment type="subcellular location">
    <subcellularLocation>
        <location evidence="1">Golgi apparatus</location>
        <location evidence="1">Golgi stack membrane</location>
        <topology evidence="1">Single-pass type II membrane protein</topology>
    </subcellularLocation>
</comment>
<dbReference type="CDD" id="cd07521">
    <property type="entry name" value="HAD_FCP1-like"/>
    <property type="match status" value="1"/>
</dbReference>
<evidence type="ECO:0000256" key="2">
    <source>
        <dbReference type="SAM" id="MobiDB-lite"/>
    </source>
</evidence>
<keyword evidence="1" id="KW-0808">Transferase</keyword>
<comment type="caution">
    <text evidence="4">The sequence shown here is derived from an EMBL/GenBank/DDBJ whole genome shotgun (WGS) entry which is preliminary data.</text>
</comment>
<dbReference type="SMART" id="SM00577">
    <property type="entry name" value="CPDc"/>
    <property type="match status" value="1"/>
</dbReference>
<dbReference type="EC" id="2.4.1.-" evidence="1"/>
<dbReference type="GO" id="GO:0016757">
    <property type="term" value="F:glycosyltransferase activity"/>
    <property type="evidence" value="ECO:0007669"/>
    <property type="project" value="UniProtKB-UniRule"/>
</dbReference>
<reference evidence="4 5" key="1">
    <citation type="submission" date="2020-04" db="EMBL/GenBank/DDBJ databases">
        <title>Perkinsus olseni comparative genomics.</title>
        <authorList>
            <person name="Bogema D.R."/>
        </authorList>
    </citation>
    <scope>NUCLEOTIDE SEQUENCE [LARGE SCALE GENOMIC DNA]</scope>
    <source>
        <strain evidence="4">ATCC PRA-179</strain>
    </source>
</reference>
<feature type="domain" description="FCP1 homology" evidence="3">
    <location>
        <begin position="775"/>
        <end position="959"/>
    </location>
</feature>
<organism evidence="4 5">
    <name type="scientific">Perkinsus olseni</name>
    <name type="common">Perkinsus atlanticus</name>
    <dbReference type="NCBI Taxonomy" id="32597"/>
    <lineage>
        <taxon>Eukaryota</taxon>
        <taxon>Sar</taxon>
        <taxon>Alveolata</taxon>
        <taxon>Perkinsozoa</taxon>
        <taxon>Perkinsea</taxon>
        <taxon>Perkinsida</taxon>
        <taxon>Perkinsidae</taxon>
        <taxon>Perkinsus</taxon>
    </lineage>
</organism>
<feature type="compositionally biased region" description="Low complexity" evidence="2">
    <location>
        <begin position="72"/>
        <end position="85"/>
    </location>
</feature>
<keyword evidence="1" id="KW-1133">Transmembrane helix</keyword>
<keyword evidence="1" id="KW-0333">Golgi apparatus</keyword>
<dbReference type="PROSITE" id="PS50969">
    <property type="entry name" value="FCP1"/>
    <property type="match status" value="1"/>
</dbReference>
<dbReference type="InterPro" id="IPR050365">
    <property type="entry name" value="TIM50"/>
</dbReference>
<keyword evidence="1" id="KW-0472">Membrane</keyword>
<evidence type="ECO:0000313" key="5">
    <source>
        <dbReference type="Proteomes" id="UP000570595"/>
    </source>
</evidence>
<keyword evidence="1" id="KW-0812">Transmembrane</keyword>
<proteinExistence type="inferred from homology"/>
<feature type="region of interest" description="Disordered" evidence="2">
    <location>
        <begin position="991"/>
        <end position="1070"/>
    </location>
</feature>
<dbReference type="OrthoDB" id="277011at2759"/>
<dbReference type="InterPro" id="IPR055270">
    <property type="entry name" value="Glyco_tran_10_C"/>
</dbReference>
<dbReference type="EMBL" id="JABAHT010000104">
    <property type="protein sequence ID" value="KAF4664995.1"/>
    <property type="molecule type" value="Genomic_DNA"/>
</dbReference>
<dbReference type="InterPro" id="IPR036412">
    <property type="entry name" value="HAD-like_sf"/>
</dbReference>
<gene>
    <name evidence="4" type="primary">CTDSPL2</name>
    <name evidence="4" type="ORF">FOZ61_000312</name>
</gene>
<sequence>MPRSRPGSGSGGSPIRGLAVSLIILMILVLLCVMINTFYVHTTTSVRLRRLEDAVADLLTKSEEQKKEIRKSPSSSISPSVSSTSEESEVDAGIEKKRRFIASPTYSHHVRGIKKSMKTQSRTPIDLATLEGKTDIELKKMGFGLDERYLNSMLRRVTSNVDRILHGIPGEKRSSLVLFADTFWGQRQENRLYEPCPVRCEYTNDRSRAPRADGVVHHMVDFYEFTAGEKPPNQRWIALQIEPDNLHSRMRDRELLSNFDATASSIINGHYPEAQDSGVSKHILTPLLSDYFFEDPSFWRPSKVSFEKRSKNAVYLQRACDSPTGRAEFVQELMNHYPVDSMGPCLHNKDDNRAMGAPSDILQQYLFYIAIEPYELYCSDKIARAQQGGAIVIFRGCPEVYWTLPNRRALINVDDFSGPSEVAQFEVRYMKAVAANKTLWLEHTSWWTSPGEIKEHFIRFSRFQYMHSQCRMCIFALTGEDPLEVSSEAWDQPLVPEGGPLSDEEKGKVYEWSSKAEFLKTKWESADSSDMAPDDLPTGSEELHLTSDLRPVDGGEGQPVCSWKKEESPVVLRGGSRGPYARLRMAQRRCEELDSDCLGVQAYQVGTHRFWKVGAEMTQSDSVSVGKIPGHEVWLKGACPTPSAARPTDQDCRWPRHNDSFLEDLVEPEGGSYSSLEEAKRRCTALGVRCRGITHNPREFPAVYSLRRLGCLPRGLPAERDSLRESSAHREEFDWTTVCEQSLHAFKSMAQLRLCREEDDEIRNNEDWPYLPPAEDPQRPTLCLDVDDTLTLMSYEFLYQSGLIIGLEPEAEGTAEQHFMRVYADPTDKENSESAYIFLRPWVRMYLAYWASKFEIVIFTAGCKSYADQVVDFLDPHGVLVSHRLYRQHCTEFFDHERESTILVKDLKCLGRDLNRTILLDNNLCCFAFHLDNGIPIKNYLGDYRDRELSRVNSILDAALLAIDLTGSVQPLLRRLFKIHPAYRDYVRQHDDDDEEASGGDGDGATQSGASEVSSPVRTPETAVKEDSVAHASTPCPYSVHRQHNKQLSETDSEVTRLHPHKHARHTSNGSGVMRVIHHTKGIPQSLEMQSESGSEHLVSPADIHRDNGGQGGIVFEEREEDPPRDVIILYNPNETDPHCFVSSPSESLSSGIVGVTEKGSLDEAQPFSSEAENDEDRIRLVANPLGAWGQTIIPRCPQALHHQIPEITAPAQVISGSICRFPPGAFTTRRSTTEEGIRYFRDTSDDRLQFCRSFKRRQRG</sequence>
<dbReference type="Gene3D" id="3.40.50.1000">
    <property type="entry name" value="HAD superfamily/HAD-like"/>
    <property type="match status" value="1"/>
</dbReference>
<feature type="transmembrane region" description="Helical" evidence="1">
    <location>
        <begin position="20"/>
        <end position="40"/>
    </location>
</feature>
<dbReference type="SUPFAM" id="SSF56784">
    <property type="entry name" value="HAD-like"/>
    <property type="match status" value="1"/>
</dbReference>
<dbReference type="InterPro" id="IPR038577">
    <property type="entry name" value="GT10-like_C_sf"/>
</dbReference>
<dbReference type="UniPathway" id="UPA00378"/>